<dbReference type="Gene3D" id="3.40.309.10">
    <property type="entry name" value="Aldehyde Dehydrogenase, Chain A, domain 2"/>
    <property type="match status" value="1"/>
</dbReference>
<dbReference type="PANTHER" id="PTHR43353">
    <property type="entry name" value="SUCCINATE-SEMIALDEHYDE DEHYDROGENASE, MITOCHONDRIAL"/>
    <property type="match status" value="1"/>
</dbReference>
<name>A0ABZ1YUU7_9NOCA</name>
<dbReference type="EMBL" id="CP109441">
    <property type="protein sequence ID" value="WUV45666.1"/>
    <property type="molecule type" value="Genomic_DNA"/>
</dbReference>
<gene>
    <name evidence="3" type="ORF">OG563_42350</name>
</gene>
<dbReference type="InterPro" id="IPR015590">
    <property type="entry name" value="Aldehyde_DH_dom"/>
</dbReference>
<organism evidence="3 4">
    <name type="scientific">Nocardia vinacea</name>
    <dbReference type="NCBI Taxonomy" id="96468"/>
    <lineage>
        <taxon>Bacteria</taxon>
        <taxon>Bacillati</taxon>
        <taxon>Actinomycetota</taxon>
        <taxon>Actinomycetes</taxon>
        <taxon>Mycobacteriales</taxon>
        <taxon>Nocardiaceae</taxon>
        <taxon>Nocardia</taxon>
    </lineage>
</organism>
<dbReference type="PANTHER" id="PTHR43353:SF5">
    <property type="entry name" value="SUCCINATE-SEMIALDEHYDE DEHYDROGENASE, MITOCHONDRIAL"/>
    <property type="match status" value="1"/>
</dbReference>
<reference evidence="3" key="1">
    <citation type="submission" date="2022-10" db="EMBL/GenBank/DDBJ databases">
        <title>The complete genomes of actinobacterial strains from the NBC collection.</title>
        <authorList>
            <person name="Joergensen T.S."/>
            <person name="Alvarez Arevalo M."/>
            <person name="Sterndorff E.B."/>
            <person name="Faurdal D."/>
            <person name="Vuksanovic O."/>
            <person name="Mourched A.-S."/>
            <person name="Charusanti P."/>
            <person name="Shaw S."/>
            <person name="Blin K."/>
            <person name="Weber T."/>
        </authorList>
    </citation>
    <scope>NUCLEOTIDE SEQUENCE</scope>
    <source>
        <strain evidence="3">NBC_01482</strain>
    </source>
</reference>
<dbReference type="Gene3D" id="3.40.605.10">
    <property type="entry name" value="Aldehyde Dehydrogenase, Chain A, domain 1"/>
    <property type="match status" value="1"/>
</dbReference>
<dbReference type="InterPro" id="IPR016162">
    <property type="entry name" value="Ald_DH_N"/>
</dbReference>
<evidence type="ECO:0000259" key="2">
    <source>
        <dbReference type="Pfam" id="PF00171"/>
    </source>
</evidence>
<sequence length="480" mass="50327">MTAPTGYREPLMLIDGQWTRGRGTATRPIENPATGEVLTELPMATAADLDAALEAAQRGFEVWRRTSPLERGRVLRAGADAMRARETELADVITAELGKPLAESRAEIGLAAEHLEWAAEEGRRAYGRVIPSRHPNTLQHTVIEPVGVVAGFAPWNAPAITPARKIGGALAAGCSIVLKPAEEAPSAALIMAEILQQAGLPDGVLNVVFGDPPMIGRHLASSPIVRAVTFTGSTRVGAELSALGAPTMTRMTMELGGHAPVLVLADADVAAVAASAVPACLRNSGQVCTSPTRFLVHASIFERFVSVFTKAVSELRVGDGSIDGVQMGPVATARRLEAMAELTQDAVAKGAVVETGGERVGETGWFWRPTVLTSVPPDALVATTEPFGPVKTVASFEDLDEALAEANRLPFGLASYAWTGDSRAAGRIADSIEAGTVSINSWQPSLPETPFGGVRLSGLGSEGGVEGLYGFQRVKYVSRS</sequence>
<evidence type="ECO:0000313" key="4">
    <source>
        <dbReference type="Proteomes" id="UP001432062"/>
    </source>
</evidence>
<dbReference type="Pfam" id="PF00171">
    <property type="entry name" value="Aldedh"/>
    <property type="match status" value="1"/>
</dbReference>
<dbReference type="InterPro" id="IPR050740">
    <property type="entry name" value="Aldehyde_DH_Superfamily"/>
</dbReference>
<dbReference type="SUPFAM" id="SSF53720">
    <property type="entry name" value="ALDH-like"/>
    <property type="match status" value="1"/>
</dbReference>
<dbReference type="Proteomes" id="UP001432062">
    <property type="component" value="Chromosome"/>
</dbReference>
<dbReference type="RefSeq" id="WP_329409115.1">
    <property type="nucleotide sequence ID" value="NZ_CP109441.1"/>
</dbReference>
<proteinExistence type="predicted"/>
<dbReference type="CDD" id="cd07103">
    <property type="entry name" value="ALDH_F5_SSADH_GabD"/>
    <property type="match status" value="1"/>
</dbReference>
<keyword evidence="1" id="KW-0560">Oxidoreductase</keyword>
<dbReference type="InterPro" id="IPR016163">
    <property type="entry name" value="Ald_DH_C"/>
</dbReference>
<dbReference type="InterPro" id="IPR016161">
    <property type="entry name" value="Ald_DH/histidinol_DH"/>
</dbReference>
<feature type="domain" description="Aldehyde dehydrogenase" evidence="2">
    <location>
        <begin position="18"/>
        <end position="477"/>
    </location>
</feature>
<protein>
    <submittedName>
        <fullName evidence="3">NAD-dependent succinate-semialdehyde dehydrogenase</fullName>
    </submittedName>
</protein>
<accession>A0ABZ1YUU7</accession>
<evidence type="ECO:0000313" key="3">
    <source>
        <dbReference type="EMBL" id="WUV45666.1"/>
    </source>
</evidence>
<keyword evidence="4" id="KW-1185">Reference proteome</keyword>
<evidence type="ECO:0000256" key="1">
    <source>
        <dbReference type="ARBA" id="ARBA00023002"/>
    </source>
</evidence>